<gene>
    <name evidence="1" type="ORF">UFOPK2602_02040</name>
    <name evidence="2" type="ORF">UFOPK3417_01184</name>
</gene>
<dbReference type="EMBL" id="CAEZXX010000183">
    <property type="protein sequence ID" value="CAB4725518.1"/>
    <property type="molecule type" value="Genomic_DNA"/>
</dbReference>
<proteinExistence type="predicted"/>
<dbReference type="InterPro" id="IPR036188">
    <property type="entry name" value="FAD/NAD-bd_sf"/>
</dbReference>
<reference evidence="2" key="1">
    <citation type="submission" date="2020-05" db="EMBL/GenBank/DDBJ databases">
        <authorList>
            <person name="Chiriac C."/>
            <person name="Salcher M."/>
            <person name="Ghai R."/>
            <person name="Kavagutti S V."/>
        </authorList>
    </citation>
    <scope>NUCLEOTIDE SEQUENCE</scope>
</reference>
<evidence type="ECO:0000313" key="2">
    <source>
        <dbReference type="EMBL" id="CAB4879023.1"/>
    </source>
</evidence>
<evidence type="ECO:0000313" key="1">
    <source>
        <dbReference type="EMBL" id="CAB4725518.1"/>
    </source>
</evidence>
<accession>A0A6J7EH96</accession>
<dbReference type="AlphaFoldDB" id="A0A6J7EH96"/>
<dbReference type="EMBL" id="CAFBLR010000112">
    <property type="protein sequence ID" value="CAB4879023.1"/>
    <property type="molecule type" value="Genomic_DNA"/>
</dbReference>
<sequence length="178" mass="20616">MRGQPPEALRTKCWLYFPEGNTPFYRATVFSNYAVSNVPRPGETWSLMCEVAESAYRSVDQRTLLDDVVRGVLSTGFVRDARDIVSTWSHRAAFGYPTPGLHRDETLAEIIPFFEGYGVFSRGRFGMWRYEVSNQDHSFMQGVEVVERLVNSRQEITAFDPDHANSRRHPWPFEKWES</sequence>
<protein>
    <submittedName>
        <fullName evidence="2">Unannotated protein</fullName>
    </submittedName>
</protein>
<dbReference type="Gene3D" id="3.50.50.60">
    <property type="entry name" value="FAD/NAD(P)-binding domain"/>
    <property type="match status" value="1"/>
</dbReference>
<organism evidence="2">
    <name type="scientific">freshwater metagenome</name>
    <dbReference type="NCBI Taxonomy" id="449393"/>
    <lineage>
        <taxon>unclassified sequences</taxon>
        <taxon>metagenomes</taxon>
        <taxon>ecological metagenomes</taxon>
    </lineage>
</organism>
<name>A0A6J7EH96_9ZZZZ</name>